<dbReference type="Proteomes" id="UP001420932">
    <property type="component" value="Unassembled WGS sequence"/>
</dbReference>
<evidence type="ECO:0000256" key="4">
    <source>
        <dbReference type="ARBA" id="ARBA00022679"/>
    </source>
</evidence>
<organism evidence="13 14">
    <name type="scientific">Stephania yunnanensis</name>
    <dbReference type="NCBI Taxonomy" id="152371"/>
    <lineage>
        <taxon>Eukaryota</taxon>
        <taxon>Viridiplantae</taxon>
        <taxon>Streptophyta</taxon>
        <taxon>Embryophyta</taxon>
        <taxon>Tracheophyta</taxon>
        <taxon>Spermatophyta</taxon>
        <taxon>Magnoliopsida</taxon>
        <taxon>Ranunculales</taxon>
        <taxon>Menispermaceae</taxon>
        <taxon>Menispermoideae</taxon>
        <taxon>Cissampelideae</taxon>
        <taxon>Stephania</taxon>
    </lineage>
</organism>
<comment type="subcellular location">
    <subcellularLocation>
        <location evidence="2">Mitochondrion matrix</location>
    </subcellularLocation>
</comment>
<dbReference type="InterPro" id="IPR036625">
    <property type="entry name" value="E3-bd_dom_sf"/>
</dbReference>
<dbReference type="SUPFAM" id="SSF51230">
    <property type="entry name" value="Single hybrid motif"/>
    <property type="match status" value="1"/>
</dbReference>
<dbReference type="PROSITE" id="PS50968">
    <property type="entry name" value="BIOTINYL_LIPOYL"/>
    <property type="match status" value="1"/>
</dbReference>
<comment type="cofactor">
    <cofactor evidence="1 10">
        <name>(R)-lipoate</name>
        <dbReference type="ChEBI" id="CHEBI:83088"/>
    </cofactor>
</comment>
<evidence type="ECO:0000256" key="1">
    <source>
        <dbReference type="ARBA" id="ARBA00001938"/>
    </source>
</evidence>
<dbReference type="InterPro" id="IPR050743">
    <property type="entry name" value="2-oxoacid_DH_E2_comp"/>
</dbReference>
<protein>
    <recommendedName>
        <fullName evidence="10">Dihydrolipoamide acetyltransferase component of pyruvate dehydrogenase complex</fullName>
        <ecNumber evidence="10">2.3.1.-</ecNumber>
    </recommendedName>
</protein>
<name>A0AAP0E4C0_9MAGN</name>
<evidence type="ECO:0000259" key="11">
    <source>
        <dbReference type="PROSITE" id="PS50968"/>
    </source>
</evidence>
<evidence type="ECO:0000256" key="5">
    <source>
        <dbReference type="ARBA" id="ARBA00022823"/>
    </source>
</evidence>
<comment type="caution">
    <text evidence="13">The sequence shown here is derived from an EMBL/GenBank/DDBJ whole genome shotgun (WGS) entry which is preliminary data.</text>
</comment>
<dbReference type="FunFam" id="4.10.320.10:FF:000002">
    <property type="entry name" value="Dihydrolipoamide acetyltransferase component of pyruvate dehydrogenase complex"/>
    <property type="match status" value="1"/>
</dbReference>
<dbReference type="EC" id="2.3.1.-" evidence="10"/>
<dbReference type="Gene3D" id="2.40.50.100">
    <property type="match status" value="1"/>
</dbReference>
<dbReference type="Pfam" id="PF02817">
    <property type="entry name" value="E3_binding"/>
    <property type="match status" value="1"/>
</dbReference>
<evidence type="ECO:0000256" key="6">
    <source>
        <dbReference type="ARBA" id="ARBA00022946"/>
    </source>
</evidence>
<reference evidence="13 14" key="1">
    <citation type="submission" date="2024-01" db="EMBL/GenBank/DDBJ databases">
        <title>Genome assemblies of Stephania.</title>
        <authorList>
            <person name="Yang L."/>
        </authorList>
    </citation>
    <scope>NUCLEOTIDE SEQUENCE [LARGE SCALE GENOMIC DNA]</scope>
    <source>
        <strain evidence="13">YNDBR</strain>
        <tissue evidence="13">Leaf</tissue>
    </source>
</reference>
<sequence>MIDEINLITTCRHVSFPRVPFSLCFEILISASRSTHASPIFQVAQTTIRPCTQHSTPKQSLRLSLKLKLKLKPKQSLRLRYYKNRSLARSIDRSSNWRESELRRPNSRDCASSNGVVAANLPKKSLDFGRTRVSGIKESSFGALSFTTDRFVSFKSQTLRFRKNLKIESLWRMRLKSSSTRNHFFSSQALVDLPAGGVAEVPLAQTGEGIAECELLKWFVGEGDHVEEFQPLCEVQSDKATMEITSRYKGSISKIFYCPGDIVKVGETLLKIVVDEAQTSMVLPDASTSTLPMGSDALESGTSTSMDVEHKEEGVLSTPAVRNLAKHYGININLIHGSGKDGRILKEDILKYACGKEGNYEELSASTQRFPPQEEKSLSTSSMDELHFEDKPVPLRGFQRSMVRSMALAAKVPHFHYLEEINCDALVELKAAFQNENSDPDVKHTYLPFLVKSLSVALNKYPLLNASFNEGSDEVILKGCHNIGIAMATPYGLVVPNIKKVQTLSVLEVTRKLSHLQHLALNNKLSSEDISGGTITVSNIGAVGGKYGSPLLNLPEVAIIAIGRIQRLPAICRRWNCFYIIPHFSLQVNIGADHRVVDGATVAKFCNEWKSLIENPELLLLHMR</sequence>
<dbReference type="Gene3D" id="3.30.559.10">
    <property type="entry name" value="Chloramphenicol acetyltransferase-like domain"/>
    <property type="match status" value="1"/>
</dbReference>
<keyword evidence="8 10" id="KW-0012">Acyltransferase</keyword>
<dbReference type="SUPFAM" id="SSF47005">
    <property type="entry name" value="Peripheral subunit-binding domain of 2-oxo acid dehydrogenase complex"/>
    <property type="match status" value="1"/>
</dbReference>
<dbReference type="InterPro" id="IPR003016">
    <property type="entry name" value="2-oxoA_DH_lipoyl-BS"/>
</dbReference>
<evidence type="ECO:0000256" key="3">
    <source>
        <dbReference type="ARBA" id="ARBA00007317"/>
    </source>
</evidence>
<dbReference type="InterPro" id="IPR000089">
    <property type="entry name" value="Biotin_lipoyl"/>
</dbReference>
<dbReference type="PROSITE" id="PS51826">
    <property type="entry name" value="PSBD"/>
    <property type="match status" value="1"/>
</dbReference>
<dbReference type="FunFam" id="3.30.559.10:FF:000007">
    <property type="entry name" value="Dihydrolipoamide acetyltransferase component of pyruvate dehydrogenase complex"/>
    <property type="match status" value="1"/>
</dbReference>
<dbReference type="FunFam" id="2.40.50.100:FF:000013">
    <property type="entry name" value="Dihydrolipoamide acetyltransferase component of pyruvate dehydrogenase complex"/>
    <property type="match status" value="1"/>
</dbReference>
<dbReference type="Pfam" id="PF00364">
    <property type="entry name" value="Biotin_lipoyl"/>
    <property type="match status" value="1"/>
</dbReference>
<dbReference type="InterPro" id="IPR011053">
    <property type="entry name" value="Single_hybrid_motif"/>
</dbReference>
<dbReference type="PANTHER" id="PTHR43178:SF14">
    <property type="entry name" value="LIPOAMIDE ACYLTRANSFERASE COMPONENT OF BRANCHED-CHAIN ALPHA-KETO ACID DEHYDROGENASE COMPLEX, MITOCHONDRIAL"/>
    <property type="match status" value="1"/>
</dbReference>
<keyword evidence="5 10" id="KW-0450">Lipoyl</keyword>
<dbReference type="PROSITE" id="PS00189">
    <property type="entry name" value="LIPOYL"/>
    <property type="match status" value="1"/>
</dbReference>
<dbReference type="InterPro" id="IPR001078">
    <property type="entry name" value="2-oxoacid_DH_actylTfrase"/>
</dbReference>
<dbReference type="CDD" id="cd06849">
    <property type="entry name" value="lipoyl_domain"/>
    <property type="match status" value="1"/>
</dbReference>
<accession>A0AAP0E4C0</accession>
<dbReference type="SUPFAM" id="SSF52777">
    <property type="entry name" value="CoA-dependent acyltransferases"/>
    <property type="match status" value="1"/>
</dbReference>
<feature type="domain" description="Lipoyl-binding" evidence="11">
    <location>
        <begin position="198"/>
        <end position="273"/>
    </location>
</feature>
<evidence type="ECO:0000256" key="8">
    <source>
        <dbReference type="ARBA" id="ARBA00023315"/>
    </source>
</evidence>
<comment type="catalytic activity">
    <reaction evidence="9">
        <text>N(6)-[(R)-dihydrolipoyl]-L-lysyl-[protein] + 2-methylpropanoyl-CoA = N(6)-[(R)-S(8)-2-methylpropanoyldihydrolipoyl]-L-lysyl-[protein] + CoA</text>
        <dbReference type="Rhea" id="RHEA:18865"/>
        <dbReference type="Rhea" id="RHEA-COMP:10475"/>
        <dbReference type="Rhea" id="RHEA-COMP:10497"/>
        <dbReference type="ChEBI" id="CHEBI:57287"/>
        <dbReference type="ChEBI" id="CHEBI:57338"/>
        <dbReference type="ChEBI" id="CHEBI:83100"/>
        <dbReference type="ChEBI" id="CHEBI:83142"/>
        <dbReference type="EC" id="2.3.1.168"/>
    </reaction>
    <physiologicalReaction direction="left-to-right" evidence="9">
        <dbReference type="Rhea" id="RHEA:18866"/>
    </physiologicalReaction>
</comment>
<dbReference type="GO" id="GO:0016407">
    <property type="term" value="F:acetyltransferase activity"/>
    <property type="evidence" value="ECO:0007669"/>
    <property type="project" value="TreeGrafter"/>
</dbReference>
<evidence type="ECO:0000256" key="7">
    <source>
        <dbReference type="ARBA" id="ARBA00023128"/>
    </source>
</evidence>
<comment type="similarity">
    <text evidence="3 10">Belongs to the 2-oxoacid dehydrogenase family.</text>
</comment>
<evidence type="ECO:0000313" key="14">
    <source>
        <dbReference type="Proteomes" id="UP001420932"/>
    </source>
</evidence>
<feature type="domain" description="Peripheral subunit-binding (PSBD)" evidence="12">
    <location>
        <begin position="316"/>
        <end position="353"/>
    </location>
</feature>
<evidence type="ECO:0000259" key="12">
    <source>
        <dbReference type="PROSITE" id="PS51826"/>
    </source>
</evidence>
<evidence type="ECO:0000256" key="2">
    <source>
        <dbReference type="ARBA" id="ARBA00004305"/>
    </source>
</evidence>
<dbReference type="InterPro" id="IPR023213">
    <property type="entry name" value="CAT-like_dom_sf"/>
</dbReference>
<evidence type="ECO:0000313" key="13">
    <source>
        <dbReference type="EMBL" id="KAK9086381.1"/>
    </source>
</evidence>
<evidence type="ECO:0000256" key="10">
    <source>
        <dbReference type="RuleBase" id="RU003423"/>
    </source>
</evidence>
<dbReference type="Gene3D" id="4.10.320.10">
    <property type="entry name" value="E3-binding domain"/>
    <property type="match status" value="1"/>
</dbReference>
<keyword evidence="7" id="KW-0496">Mitochondrion</keyword>
<dbReference type="InterPro" id="IPR004167">
    <property type="entry name" value="PSBD"/>
</dbReference>
<keyword evidence="6" id="KW-0809">Transit peptide</keyword>
<dbReference type="AlphaFoldDB" id="A0AAP0E4C0"/>
<dbReference type="EMBL" id="JBBNAF010000013">
    <property type="protein sequence ID" value="KAK9086381.1"/>
    <property type="molecule type" value="Genomic_DNA"/>
</dbReference>
<dbReference type="GO" id="GO:0005829">
    <property type="term" value="C:cytosol"/>
    <property type="evidence" value="ECO:0007669"/>
    <property type="project" value="UniProtKB-ARBA"/>
</dbReference>
<dbReference type="GO" id="GO:0043754">
    <property type="term" value="F:dihydrolipoamide branched chain acyltransferase activity"/>
    <property type="evidence" value="ECO:0007669"/>
    <property type="project" value="UniProtKB-EC"/>
</dbReference>
<proteinExistence type="inferred from homology"/>
<dbReference type="PANTHER" id="PTHR43178">
    <property type="entry name" value="DIHYDROLIPOAMIDE ACETYLTRANSFERASE COMPONENT OF PYRUVATE DEHYDROGENASE COMPLEX"/>
    <property type="match status" value="1"/>
</dbReference>
<gene>
    <name evidence="13" type="ORF">Syun_028775</name>
</gene>
<keyword evidence="4 10" id="KW-0808">Transferase</keyword>
<dbReference type="GO" id="GO:0005759">
    <property type="term" value="C:mitochondrial matrix"/>
    <property type="evidence" value="ECO:0007669"/>
    <property type="project" value="UniProtKB-SubCell"/>
</dbReference>
<keyword evidence="14" id="KW-1185">Reference proteome</keyword>
<dbReference type="GO" id="GO:0031405">
    <property type="term" value="F:lipoic acid binding"/>
    <property type="evidence" value="ECO:0007669"/>
    <property type="project" value="TreeGrafter"/>
</dbReference>
<dbReference type="Pfam" id="PF00198">
    <property type="entry name" value="2-oxoacid_dh"/>
    <property type="match status" value="1"/>
</dbReference>
<evidence type="ECO:0000256" key="9">
    <source>
        <dbReference type="ARBA" id="ARBA00051775"/>
    </source>
</evidence>